<gene>
    <name evidence="2" type="ORF">UU67_C0007G0023</name>
</gene>
<evidence type="ECO:0000256" key="1">
    <source>
        <dbReference type="SAM" id="Phobius"/>
    </source>
</evidence>
<dbReference type="AlphaFoldDB" id="A0A0G0WPZ2"/>
<keyword evidence="1" id="KW-0812">Transmembrane</keyword>
<dbReference type="EMBL" id="LCBN01000007">
    <property type="protein sequence ID" value="KKS14142.1"/>
    <property type="molecule type" value="Genomic_DNA"/>
</dbReference>
<keyword evidence="1" id="KW-1133">Transmembrane helix</keyword>
<protein>
    <submittedName>
        <fullName evidence="2">Uncharacterized protein</fullName>
    </submittedName>
</protein>
<name>A0A0G0WPZ2_9BACT</name>
<sequence>MKTAKYSRYYTFVKPVIENKVAKSVAPYIFSIITIAILVLSALKPTVSTILNLQKSIENNGQILKALKEKGQNLYTGKENYDKLDPNLKDKINGKIPQNAEVASLIRSLRNASPPQASTSALQVQPFLMVDNAGSVTTLALSEIEFVYNTQGPFQDLLLVLRNLQNTDRLIKVDSVVISRSLGPTVLSVTGKAYFLKNI</sequence>
<comment type="caution">
    <text evidence="2">The sequence shown here is derived from an EMBL/GenBank/DDBJ whole genome shotgun (WGS) entry which is preliminary data.</text>
</comment>
<proteinExistence type="predicted"/>
<accession>A0A0G0WPZ2</accession>
<feature type="transmembrane region" description="Helical" evidence="1">
    <location>
        <begin position="21"/>
        <end position="43"/>
    </location>
</feature>
<evidence type="ECO:0000313" key="2">
    <source>
        <dbReference type="EMBL" id="KKS14142.1"/>
    </source>
</evidence>
<organism evidence="2 3">
    <name type="scientific">Candidatus Daviesbacteria bacterium GW2011_GWB1_41_5</name>
    <dbReference type="NCBI Taxonomy" id="1618429"/>
    <lineage>
        <taxon>Bacteria</taxon>
        <taxon>Candidatus Daviesiibacteriota</taxon>
    </lineage>
</organism>
<keyword evidence="1" id="KW-0472">Membrane</keyword>
<dbReference type="Proteomes" id="UP000034753">
    <property type="component" value="Unassembled WGS sequence"/>
</dbReference>
<dbReference type="InterPro" id="IPR014717">
    <property type="entry name" value="Transl_elong_EF1B/ribsomal_bS6"/>
</dbReference>
<evidence type="ECO:0000313" key="3">
    <source>
        <dbReference type="Proteomes" id="UP000034753"/>
    </source>
</evidence>
<dbReference type="Gene3D" id="3.30.70.60">
    <property type="match status" value="1"/>
</dbReference>
<reference evidence="2 3" key="1">
    <citation type="journal article" date="2015" name="Nature">
        <title>rRNA introns, odd ribosomes, and small enigmatic genomes across a large radiation of phyla.</title>
        <authorList>
            <person name="Brown C.T."/>
            <person name="Hug L.A."/>
            <person name="Thomas B.C."/>
            <person name="Sharon I."/>
            <person name="Castelle C.J."/>
            <person name="Singh A."/>
            <person name="Wilkins M.J."/>
            <person name="Williams K.H."/>
            <person name="Banfield J.F."/>
        </authorList>
    </citation>
    <scope>NUCLEOTIDE SEQUENCE [LARGE SCALE GENOMIC DNA]</scope>
</reference>